<dbReference type="SUPFAM" id="SSF55797">
    <property type="entry name" value="PR-1-like"/>
    <property type="match status" value="1"/>
</dbReference>
<protein>
    <recommendedName>
        <fullName evidence="2">SCP domain-containing protein</fullName>
    </recommendedName>
</protein>
<evidence type="ECO:0000256" key="1">
    <source>
        <dbReference type="SAM" id="SignalP"/>
    </source>
</evidence>
<dbReference type="Gene3D" id="3.40.33.10">
    <property type="entry name" value="CAP"/>
    <property type="match status" value="1"/>
</dbReference>
<dbReference type="InterPro" id="IPR035940">
    <property type="entry name" value="CAP_sf"/>
</dbReference>
<evidence type="ECO:0000313" key="4">
    <source>
        <dbReference type="Proteomes" id="UP000616885"/>
    </source>
</evidence>
<proteinExistence type="predicted"/>
<dbReference type="PRINTS" id="PR00837">
    <property type="entry name" value="V5TPXLIKE"/>
</dbReference>
<accession>A0A8H7MYX7</accession>
<dbReference type="AlphaFoldDB" id="A0A8H7MYX7"/>
<dbReference type="PANTHER" id="PTHR10334">
    <property type="entry name" value="CYSTEINE-RICH SECRETORY PROTEIN-RELATED"/>
    <property type="match status" value="1"/>
</dbReference>
<dbReference type="GO" id="GO:0005576">
    <property type="term" value="C:extracellular region"/>
    <property type="evidence" value="ECO:0007669"/>
    <property type="project" value="InterPro"/>
</dbReference>
<evidence type="ECO:0000313" key="3">
    <source>
        <dbReference type="EMBL" id="KAF9745795.1"/>
    </source>
</evidence>
<sequence length="190" mass="20808">MQFSTLFVKAALLFSLQTVLSNPVPEVSNDITLQDGPESDVFASEIVLENLALTNDQQKALTLHNKFRAERSIPALKWDAALHSSALKYAKKLAAKNGGLQHSQSGENLSKAPISNTPLATGTSYWTNEKKNYHGEKIPQGNFASYGHYTQVMWKNTKKVGIASARGTNGYDYIVAHYSPAGNVVGQKPW</sequence>
<feature type="signal peptide" evidence="1">
    <location>
        <begin position="1"/>
        <end position="21"/>
    </location>
</feature>
<comment type="caution">
    <text evidence="3">The sequence shown here is derived from an EMBL/GenBank/DDBJ whole genome shotgun (WGS) entry which is preliminary data.</text>
</comment>
<gene>
    <name evidence="3" type="ORF">IM811_004096</name>
</gene>
<dbReference type="CDD" id="cd05382">
    <property type="entry name" value="CAP_GAPR1-like"/>
    <property type="match status" value="1"/>
</dbReference>
<feature type="chain" id="PRO_5034885038" description="SCP domain-containing protein" evidence="1">
    <location>
        <begin position="22"/>
        <end position="190"/>
    </location>
</feature>
<dbReference type="PROSITE" id="PS01009">
    <property type="entry name" value="CRISP_1"/>
    <property type="match status" value="1"/>
</dbReference>
<organism evidence="3 4">
    <name type="scientific">Bionectria ochroleuca</name>
    <name type="common">Gliocladium roseum</name>
    <dbReference type="NCBI Taxonomy" id="29856"/>
    <lineage>
        <taxon>Eukaryota</taxon>
        <taxon>Fungi</taxon>
        <taxon>Dikarya</taxon>
        <taxon>Ascomycota</taxon>
        <taxon>Pezizomycotina</taxon>
        <taxon>Sordariomycetes</taxon>
        <taxon>Hypocreomycetidae</taxon>
        <taxon>Hypocreales</taxon>
        <taxon>Bionectriaceae</taxon>
        <taxon>Clonostachys</taxon>
    </lineage>
</organism>
<dbReference type="SMART" id="SM00198">
    <property type="entry name" value="SCP"/>
    <property type="match status" value="1"/>
</dbReference>
<dbReference type="InterPro" id="IPR001283">
    <property type="entry name" value="CRISP-related"/>
</dbReference>
<dbReference type="EMBL" id="JADCTT010000012">
    <property type="protein sequence ID" value="KAF9745795.1"/>
    <property type="molecule type" value="Genomic_DNA"/>
</dbReference>
<dbReference type="InterPro" id="IPR014044">
    <property type="entry name" value="CAP_dom"/>
</dbReference>
<reference evidence="3" key="1">
    <citation type="submission" date="2020-10" db="EMBL/GenBank/DDBJ databases">
        <title>High-Quality Genome Resource of Clonostachys rosea strain S41 by Oxford Nanopore Long-Read Sequencing.</title>
        <authorList>
            <person name="Wang H."/>
        </authorList>
    </citation>
    <scope>NUCLEOTIDE SEQUENCE</scope>
    <source>
        <strain evidence="3">S41</strain>
    </source>
</reference>
<dbReference type="Pfam" id="PF00188">
    <property type="entry name" value="CAP"/>
    <property type="match status" value="1"/>
</dbReference>
<keyword evidence="1" id="KW-0732">Signal</keyword>
<feature type="domain" description="SCP" evidence="2">
    <location>
        <begin position="55"/>
        <end position="186"/>
    </location>
</feature>
<evidence type="ECO:0000259" key="2">
    <source>
        <dbReference type="SMART" id="SM00198"/>
    </source>
</evidence>
<dbReference type="InterPro" id="IPR034113">
    <property type="entry name" value="SCP_GAPR1-like"/>
</dbReference>
<name>A0A8H7MYX7_BIOOC</name>
<dbReference type="Proteomes" id="UP000616885">
    <property type="component" value="Unassembled WGS sequence"/>
</dbReference>
<dbReference type="InterPro" id="IPR018244">
    <property type="entry name" value="Allrgn_V5/Tpx1_CS"/>
</dbReference>